<dbReference type="Pfam" id="PF01757">
    <property type="entry name" value="Acyl_transf_3"/>
    <property type="match status" value="1"/>
</dbReference>
<feature type="transmembrane region" description="Helical" evidence="2">
    <location>
        <begin position="341"/>
        <end position="362"/>
    </location>
</feature>
<reference evidence="4 5" key="1">
    <citation type="journal article" date="2016" name="Arch. Microbiol.">
        <title>Streptomyces zhihengii sp. nov., isolated from rhizospheric soil of Psammosilene tunicoides.</title>
        <authorList>
            <person name="Huang M.J."/>
            <person name="Fei J.J."/>
            <person name="Salam N."/>
            <person name="Kim C.J."/>
            <person name="Hozzein W.N."/>
            <person name="Xiao M."/>
            <person name="Huang H.Q."/>
            <person name="Li W.J."/>
        </authorList>
    </citation>
    <scope>NUCLEOTIDE SEQUENCE [LARGE SCALE GENOMIC DNA]</scope>
    <source>
        <strain evidence="4 5">YIM T102</strain>
    </source>
</reference>
<feature type="region of interest" description="Disordered" evidence="1">
    <location>
        <begin position="1"/>
        <end position="51"/>
    </location>
</feature>
<comment type="caution">
    <text evidence="4">The sequence shown here is derived from an EMBL/GenBank/DDBJ whole genome shotgun (WGS) entry which is preliminary data.</text>
</comment>
<feature type="domain" description="Acyltransferase 3" evidence="3">
    <location>
        <begin position="56"/>
        <end position="350"/>
    </location>
</feature>
<feature type="compositionally biased region" description="Low complexity" evidence="1">
    <location>
        <begin position="21"/>
        <end position="37"/>
    </location>
</feature>
<organism evidence="4 5">
    <name type="scientific">Streptomyces zhihengii</name>
    <dbReference type="NCBI Taxonomy" id="1818004"/>
    <lineage>
        <taxon>Bacteria</taxon>
        <taxon>Bacillati</taxon>
        <taxon>Actinomycetota</taxon>
        <taxon>Actinomycetes</taxon>
        <taxon>Kitasatosporales</taxon>
        <taxon>Streptomycetaceae</taxon>
        <taxon>Streptomyces</taxon>
    </lineage>
</organism>
<keyword evidence="2" id="KW-0472">Membrane</keyword>
<dbReference type="RefSeq" id="WP_205375430.1">
    <property type="nucleotide sequence ID" value="NZ_JAFEJA010000001.1"/>
</dbReference>
<feature type="transmembrane region" description="Helical" evidence="2">
    <location>
        <begin position="120"/>
        <end position="139"/>
    </location>
</feature>
<keyword evidence="4" id="KW-0808">Transferase</keyword>
<sequence length="393" mass="42988">MFHAAHGYQRAPLPEAPESGPTPATGTATAVAPATAGRKSALPTAPEPPRPAGRDAWFDNAKYLAIVLVAVAHAWEPVMDGSRATRALYMLVYTFHMPAFILISGYFSRSYRGKPHQLRRLLTGIALPYVVFEVAYSLFARYAGGKPDQPISLLDPYYLTWFLAALFVWRLTTPLWRVIRWPVPVAFGIALAAALTPGIGDDLDLSRLLQFLPFFVIGLCLKPEHFQLVRRREVRLLSLPLLAVAGAFAYWVAPRMSTGWFYRNSSVQEIGEGVPWWSGSVVFLALCACALVLTVAFLAWVPSGRSWMTALGAGTICGYLLHGFLVRAADYAGVFEENAWLGGPAGLVTVSLTAAAAVTLLCTPPVRRLMKPVTEPDMAWAFRDDPAEAGPRR</sequence>
<dbReference type="GO" id="GO:0016746">
    <property type="term" value="F:acyltransferase activity"/>
    <property type="evidence" value="ECO:0007669"/>
    <property type="project" value="UniProtKB-KW"/>
</dbReference>
<keyword evidence="2" id="KW-1133">Transmembrane helix</keyword>
<feature type="transmembrane region" description="Helical" evidence="2">
    <location>
        <begin position="181"/>
        <end position="199"/>
    </location>
</feature>
<feature type="transmembrane region" description="Helical" evidence="2">
    <location>
        <begin position="57"/>
        <end position="75"/>
    </location>
</feature>
<feature type="transmembrane region" description="Helical" evidence="2">
    <location>
        <begin position="205"/>
        <end position="222"/>
    </location>
</feature>
<accession>A0ABS2UVT8</accession>
<dbReference type="PANTHER" id="PTHR37312:SF1">
    <property type="entry name" value="MEMBRANE-BOUND ACYLTRANSFERASE YKRP-RELATED"/>
    <property type="match status" value="1"/>
</dbReference>
<feature type="transmembrane region" description="Helical" evidence="2">
    <location>
        <begin position="273"/>
        <end position="300"/>
    </location>
</feature>
<dbReference type="PANTHER" id="PTHR37312">
    <property type="entry name" value="MEMBRANE-BOUND ACYLTRANSFERASE YKRP-RELATED"/>
    <property type="match status" value="1"/>
</dbReference>
<protein>
    <submittedName>
        <fullName evidence="4">Acyltransferase family protein</fullName>
    </submittedName>
</protein>
<feature type="transmembrane region" description="Helical" evidence="2">
    <location>
        <begin position="307"/>
        <end position="329"/>
    </location>
</feature>
<keyword evidence="5" id="KW-1185">Reference proteome</keyword>
<keyword evidence="4" id="KW-0012">Acyltransferase</keyword>
<evidence type="ECO:0000313" key="5">
    <source>
        <dbReference type="Proteomes" id="UP000664109"/>
    </source>
</evidence>
<evidence type="ECO:0000256" key="2">
    <source>
        <dbReference type="SAM" id="Phobius"/>
    </source>
</evidence>
<dbReference type="EMBL" id="JAFEJA010000001">
    <property type="protein sequence ID" value="MBM9621589.1"/>
    <property type="molecule type" value="Genomic_DNA"/>
</dbReference>
<evidence type="ECO:0000256" key="1">
    <source>
        <dbReference type="SAM" id="MobiDB-lite"/>
    </source>
</evidence>
<feature type="transmembrane region" description="Helical" evidence="2">
    <location>
        <begin position="87"/>
        <end position="108"/>
    </location>
</feature>
<keyword evidence="2" id="KW-0812">Transmembrane</keyword>
<dbReference type="Proteomes" id="UP000664109">
    <property type="component" value="Unassembled WGS sequence"/>
</dbReference>
<proteinExistence type="predicted"/>
<dbReference type="InterPro" id="IPR002656">
    <property type="entry name" value="Acyl_transf_3_dom"/>
</dbReference>
<name>A0ABS2UVT8_9ACTN</name>
<feature type="transmembrane region" description="Helical" evidence="2">
    <location>
        <begin position="234"/>
        <end position="253"/>
    </location>
</feature>
<feature type="transmembrane region" description="Helical" evidence="2">
    <location>
        <begin position="151"/>
        <end position="169"/>
    </location>
</feature>
<evidence type="ECO:0000259" key="3">
    <source>
        <dbReference type="Pfam" id="PF01757"/>
    </source>
</evidence>
<evidence type="ECO:0000313" key="4">
    <source>
        <dbReference type="EMBL" id="MBM9621589.1"/>
    </source>
</evidence>
<dbReference type="InterPro" id="IPR052734">
    <property type="entry name" value="Nod_factor_acetyltransferase"/>
</dbReference>
<gene>
    <name evidence="4" type="ORF">JE024_23195</name>
</gene>